<sequence length="481" mass="51217">MVTPERWVLNPRPQYLSWFAAVTTKATESPGGSRSTASASSVFGVGARAQIVRCGQHYREDGCLLRRRDSWTFPNVGLSSWRVGARPQQKGIALRIRLCCRSSTAVVAVGALIAAMAACGSTGSDRAGAADAGRAEVVGALDRLVEAGHVHGAQVVVTDHGRVWTATAGMGDIERGIPFPDDARVRIGSNTKTYVATVMLQLVAEGKVELDAPVERYLPGVVHGPGIDDDRITIRNLLQHTSGLPEFAAEFGETPKPGQIDIHTDQVRWGRGDLAEVLRNVLTAPADFEPGAKWAYSNTNYLVVAMVIEKISGDSVGAEITRRIIEPLGLRDTYYPDPDETDIRGPHPAGYSEIGGERVDYTRQNVSWAGPAGAMVATGADLNRFFSALLDGKLLPPAQLAEMKRTVPIGDSGSQLGYGLGLMHWRLPCGKDSWGHGGDIDGFETRGGVVNGRAVTVSVNQVPESSADVTKVVDAALCAAS</sequence>
<dbReference type="GO" id="GO:0016787">
    <property type="term" value="F:hydrolase activity"/>
    <property type="evidence" value="ECO:0007669"/>
    <property type="project" value="UniProtKB-KW"/>
</dbReference>
<dbReference type="KEGG" id="nah:F5544_02065"/>
<dbReference type="PANTHER" id="PTHR46825:SF7">
    <property type="entry name" value="D-ALANYL-D-ALANINE CARBOXYPEPTIDASE"/>
    <property type="match status" value="1"/>
</dbReference>
<proteinExistence type="predicted"/>
<reference evidence="2 3" key="1">
    <citation type="journal article" date="2019" name="ACS Chem. Biol.">
        <title>Identification and Mobilization of a Cryptic Antibiotic Biosynthesis Gene Locus from a Human-Pathogenic Nocardia Isolate.</title>
        <authorList>
            <person name="Herisse M."/>
            <person name="Ishida K."/>
            <person name="Porter J.L."/>
            <person name="Howden B."/>
            <person name="Hertweck C."/>
            <person name="Stinear T.P."/>
            <person name="Pidot S.J."/>
        </authorList>
    </citation>
    <scope>NUCLEOTIDE SEQUENCE [LARGE SCALE GENOMIC DNA]</scope>
    <source>
        <strain evidence="2 3">AUSMDU00012717</strain>
    </source>
</reference>
<gene>
    <name evidence="2" type="ORF">F5544_02065</name>
</gene>
<protein>
    <submittedName>
        <fullName evidence="2">Serine hydrolase</fullName>
    </submittedName>
</protein>
<dbReference type="AlphaFoldDB" id="A0A6G9Y5I1"/>
<feature type="domain" description="Beta-lactamase-related" evidence="1">
    <location>
        <begin position="141"/>
        <end position="461"/>
    </location>
</feature>
<evidence type="ECO:0000259" key="1">
    <source>
        <dbReference type="Pfam" id="PF00144"/>
    </source>
</evidence>
<dbReference type="Proteomes" id="UP000503540">
    <property type="component" value="Chromosome"/>
</dbReference>
<dbReference type="PANTHER" id="PTHR46825">
    <property type="entry name" value="D-ALANYL-D-ALANINE-CARBOXYPEPTIDASE/ENDOPEPTIDASE AMPH"/>
    <property type="match status" value="1"/>
</dbReference>
<evidence type="ECO:0000313" key="3">
    <source>
        <dbReference type="Proteomes" id="UP000503540"/>
    </source>
</evidence>
<evidence type="ECO:0000313" key="2">
    <source>
        <dbReference type="EMBL" id="QIS08333.1"/>
    </source>
</evidence>
<organism evidence="2 3">
    <name type="scientific">Nocardia arthritidis</name>
    <dbReference type="NCBI Taxonomy" id="228602"/>
    <lineage>
        <taxon>Bacteria</taxon>
        <taxon>Bacillati</taxon>
        <taxon>Actinomycetota</taxon>
        <taxon>Actinomycetes</taxon>
        <taxon>Mycobacteriales</taxon>
        <taxon>Nocardiaceae</taxon>
        <taxon>Nocardia</taxon>
    </lineage>
</organism>
<dbReference type="SUPFAM" id="SSF56601">
    <property type="entry name" value="beta-lactamase/transpeptidase-like"/>
    <property type="match status" value="1"/>
</dbReference>
<dbReference type="InterPro" id="IPR012338">
    <property type="entry name" value="Beta-lactam/transpept-like"/>
</dbReference>
<dbReference type="InterPro" id="IPR050491">
    <property type="entry name" value="AmpC-like"/>
</dbReference>
<dbReference type="Pfam" id="PF00144">
    <property type="entry name" value="Beta-lactamase"/>
    <property type="match status" value="1"/>
</dbReference>
<name>A0A6G9Y5I1_9NOCA</name>
<accession>A0A6G9Y5I1</accession>
<dbReference type="EMBL" id="CP046172">
    <property type="protein sequence ID" value="QIS08333.1"/>
    <property type="molecule type" value="Genomic_DNA"/>
</dbReference>
<keyword evidence="2" id="KW-0378">Hydrolase</keyword>
<dbReference type="Gene3D" id="3.40.710.10">
    <property type="entry name" value="DD-peptidase/beta-lactamase superfamily"/>
    <property type="match status" value="1"/>
</dbReference>
<keyword evidence="3" id="KW-1185">Reference proteome</keyword>
<dbReference type="InterPro" id="IPR001466">
    <property type="entry name" value="Beta-lactam-related"/>
</dbReference>